<dbReference type="GeneID" id="25902805"/>
<evidence type="ECO:0000256" key="1">
    <source>
        <dbReference type="ARBA" id="ARBA00006795"/>
    </source>
</evidence>
<evidence type="ECO:0000259" key="2">
    <source>
        <dbReference type="Pfam" id="PF04676"/>
    </source>
</evidence>
<protein>
    <recommendedName>
        <fullName evidence="6">CWF19-like protein 2</fullName>
    </recommendedName>
</protein>
<evidence type="ECO:0000313" key="4">
    <source>
        <dbReference type="EMBL" id="KNC85540.1"/>
    </source>
</evidence>
<dbReference type="RefSeq" id="XP_014159442.1">
    <property type="nucleotide sequence ID" value="XM_014303967.1"/>
</dbReference>
<dbReference type="InterPro" id="IPR006768">
    <property type="entry name" value="Cwf19-like_C_dom-1"/>
</dbReference>
<dbReference type="GO" id="GO:0071014">
    <property type="term" value="C:post-mRNA release spliceosomal complex"/>
    <property type="evidence" value="ECO:0007669"/>
    <property type="project" value="TreeGrafter"/>
</dbReference>
<keyword evidence="5" id="KW-1185">Reference proteome</keyword>
<dbReference type="PANTHER" id="PTHR12072:SF5">
    <property type="entry name" value="CWF19-LIKE PROTEIN 2"/>
    <property type="match status" value="1"/>
</dbReference>
<proteinExistence type="inferred from homology"/>
<evidence type="ECO:0000259" key="3">
    <source>
        <dbReference type="Pfam" id="PF04677"/>
    </source>
</evidence>
<feature type="domain" description="Cwf19-like C-terminal" evidence="3">
    <location>
        <begin position="3"/>
        <end position="121"/>
    </location>
</feature>
<dbReference type="STRING" id="667725.A0A0L0G966"/>
<feature type="non-terminal residue" evidence="4">
    <location>
        <position position="1"/>
    </location>
</feature>
<dbReference type="Pfam" id="PF04677">
    <property type="entry name" value="CwfJ_C_1"/>
    <property type="match status" value="1"/>
</dbReference>
<dbReference type="InterPro" id="IPR040194">
    <property type="entry name" value="Cwf19-like"/>
</dbReference>
<dbReference type="GO" id="GO:0000398">
    <property type="term" value="P:mRNA splicing, via spliceosome"/>
    <property type="evidence" value="ECO:0007669"/>
    <property type="project" value="TreeGrafter"/>
</dbReference>
<evidence type="ECO:0008006" key="6">
    <source>
        <dbReference type="Google" id="ProtNLM"/>
    </source>
</evidence>
<dbReference type="InterPro" id="IPR006767">
    <property type="entry name" value="Cwf19-like_C_dom-2"/>
</dbReference>
<dbReference type="Proteomes" id="UP000054560">
    <property type="component" value="Unassembled WGS sequence"/>
</dbReference>
<reference evidence="4 5" key="1">
    <citation type="submission" date="2011-02" db="EMBL/GenBank/DDBJ databases">
        <title>The Genome Sequence of Sphaeroforma arctica JP610.</title>
        <authorList>
            <consortium name="The Broad Institute Genome Sequencing Platform"/>
            <person name="Russ C."/>
            <person name="Cuomo C."/>
            <person name="Young S.K."/>
            <person name="Zeng Q."/>
            <person name="Gargeya S."/>
            <person name="Alvarado L."/>
            <person name="Berlin A."/>
            <person name="Chapman S.B."/>
            <person name="Chen Z."/>
            <person name="Freedman E."/>
            <person name="Gellesch M."/>
            <person name="Goldberg J."/>
            <person name="Griggs A."/>
            <person name="Gujja S."/>
            <person name="Heilman E."/>
            <person name="Heiman D."/>
            <person name="Howarth C."/>
            <person name="Mehta T."/>
            <person name="Neiman D."/>
            <person name="Pearson M."/>
            <person name="Roberts A."/>
            <person name="Saif S."/>
            <person name="Shea T."/>
            <person name="Shenoy N."/>
            <person name="Sisk P."/>
            <person name="Stolte C."/>
            <person name="Sykes S."/>
            <person name="White J."/>
            <person name="Yandava C."/>
            <person name="Burger G."/>
            <person name="Gray M.W."/>
            <person name="Holland P.W.H."/>
            <person name="King N."/>
            <person name="Lang F.B.F."/>
            <person name="Roger A.J."/>
            <person name="Ruiz-Trillo I."/>
            <person name="Haas B."/>
            <person name="Nusbaum C."/>
            <person name="Birren B."/>
        </authorList>
    </citation>
    <scope>NUCLEOTIDE SEQUENCE [LARGE SCALE GENOMIC DNA]</scope>
    <source>
        <strain evidence="4 5">JP610</strain>
    </source>
</reference>
<dbReference type="OrthoDB" id="2113965at2759"/>
<feature type="domain" description="Cwf19-like protein C-terminal" evidence="2">
    <location>
        <begin position="130"/>
        <end position="223"/>
    </location>
</feature>
<sequence length="229" mass="26421">QKLTSAITKCDFCMDNPVMPKHLMVSVGIKTVLMLPTGESMTPNQCLIVPMAHVVAINELDEDVQDEIKICKKYLTKMFNRIDMDCVFMETAMRFKRQRHAVLECVPMGREEGEIAPMCFKKAMNESMSEWGANKKIITTRNGAKCPIPKGFPYFHVEFGVDGGFANPIDNEEKFNHFFGKEIVGGMLDLEPRTWLKWHKESFEKQKRKVIEFSKLWQPFDWTQTLGDD</sequence>
<evidence type="ECO:0000313" key="5">
    <source>
        <dbReference type="Proteomes" id="UP000054560"/>
    </source>
</evidence>
<dbReference type="PANTHER" id="PTHR12072">
    <property type="entry name" value="CWF19, CELL CYCLE CONTROL PROTEIN"/>
    <property type="match status" value="1"/>
</dbReference>
<organism evidence="4 5">
    <name type="scientific">Sphaeroforma arctica JP610</name>
    <dbReference type="NCBI Taxonomy" id="667725"/>
    <lineage>
        <taxon>Eukaryota</taxon>
        <taxon>Ichthyosporea</taxon>
        <taxon>Ichthyophonida</taxon>
        <taxon>Sphaeroforma</taxon>
    </lineage>
</organism>
<dbReference type="AlphaFoldDB" id="A0A0L0G966"/>
<accession>A0A0L0G966</accession>
<name>A0A0L0G966_9EUKA</name>
<dbReference type="EMBL" id="KQ241697">
    <property type="protein sequence ID" value="KNC85540.1"/>
    <property type="molecule type" value="Genomic_DNA"/>
</dbReference>
<dbReference type="eggNOG" id="KOG2477">
    <property type="taxonomic scope" value="Eukaryota"/>
</dbReference>
<dbReference type="Pfam" id="PF04676">
    <property type="entry name" value="CwfJ_C_2"/>
    <property type="match status" value="1"/>
</dbReference>
<comment type="similarity">
    <text evidence="1">Belongs to the CWF19 family.</text>
</comment>
<gene>
    <name evidence="4" type="ORF">SARC_02301</name>
</gene>